<feature type="domain" description="Ubiquitin-like" evidence="2">
    <location>
        <begin position="23"/>
        <end position="100"/>
    </location>
</feature>
<reference evidence="3" key="1">
    <citation type="submission" date="2009-08" db="EMBL/GenBank/DDBJ databases">
        <authorList>
            <person name="Cheung F."/>
            <person name="Xiao Y."/>
            <person name="Chan A."/>
            <person name="Moskal W."/>
            <person name="Town C.D."/>
        </authorList>
    </citation>
    <scope>NUCLEOTIDE SEQUENCE</scope>
</reference>
<dbReference type="GeneID" id="100306317"/>
<sequence length="106" mass="12169">MATSRGRPPKRKSPDDNEATDNIQINFSIIDQDGRHMYLKVNHDLELIKVFKDFCERKNLEYETMQFLCDGIHIKGKHTPKMLNMEDDAEIFAATHQVGGGGDMRC</sequence>
<dbReference type="SUPFAM" id="SSF54236">
    <property type="entry name" value="Ubiquitin-like"/>
    <property type="match status" value="1"/>
</dbReference>
<dbReference type="InterPro" id="IPR000626">
    <property type="entry name" value="Ubiquitin-like_dom"/>
</dbReference>
<dbReference type="AlphaFoldDB" id="C6SYW4"/>
<dbReference type="EMBL" id="BT090362">
    <property type="protein sequence ID" value="ACU14437.1"/>
    <property type="molecule type" value="mRNA"/>
</dbReference>
<evidence type="ECO:0000259" key="2">
    <source>
        <dbReference type="PROSITE" id="PS50053"/>
    </source>
</evidence>
<dbReference type="RefSeq" id="NP_001236938.1">
    <property type="nucleotide sequence ID" value="NM_001250009.2"/>
</dbReference>
<dbReference type="FunFam" id="3.10.20.90:FF:000407">
    <property type="entry name" value="Small ubiquitin-related modifier 2 isoform A"/>
    <property type="match status" value="1"/>
</dbReference>
<protein>
    <recommendedName>
        <fullName evidence="2">Ubiquitin-like domain-containing protein</fullName>
    </recommendedName>
</protein>
<name>C6SYW4_SOYBN</name>
<feature type="region of interest" description="Disordered" evidence="1">
    <location>
        <begin position="1"/>
        <end position="20"/>
    </location>
</feature>
<dbReference type="Gene3D" id="3.10.20.90">
    <property type="entry name" value="Phosphatidylinositol 3-kinase Catalytic Subunit, Chain A, domain 1"/>
    <property type="match status" value="1"/>
</dbReference>
<evidence type="ECO:0000313" key="3">
    <source>
        <dbReference type="EMBL" id="ACU14437.1"/>
    </source>
</evidence>
<dbReference type="InterPro" id="IPR022617">
    <property type="entry name" value="Rad60/SUMO-like_dom"/>
</dbReference>
<dbReference type="KEGG" id="gmx:100306317"/>
<evidence type="ECO:0000256" key="1">
    <source>
        <dbReference type="SAM" id="MobiDB-lite"/>
    </source>
</evidence>
<dbReference type="PROSITE" id="PS50053">
    <property type="entry name" value="UBIQUITIN_2"/>
    <property type="match status" value="1"/>
</dbReference>
<accession>C6SYW4</accession>
<dbReference type="Pfam" id="PF11976">
    <property type="entry name" value="Rad60-SLD"/>
    <property type="match status" value="1"/>
</dbReference>
<dbReference type="PANTHER" id="PTHR10562">
    <property type="entry name" value="SMALL UBIQUITIN-RELATED MODIFIER"/>
    <property type="match status" value="1"/>
</dbReference>
<dbReference type="InterPro" id="IPR029071">
    <property type="entry name" value="Ubiquitin-like_domsf"/>
</dbReference>
<organism evidence="3">
    <name type="scientific">Glycine max</name>
    <name type="common">Soybean</name>
    <name type="synonym">Glycine hispida</name>
    <dbReference type="NCBI Taxonomy" id="3847"/>
    <lineage>
        <taxon>Eukaryota</taxon>
        <taxon>Viridiplantae</taxon>
        <taxon>Streptophyta</taxon>
        <taxon>Embryophyta</taxon>
        <taxon>Tracheophyta</taxon>
        <taxon>Spermatophyta</taxon>
        <taxon>Magnoliopsida</taxon>
        <taxon>eudicotyledons</taxon>
        <taxon>Gunneridae</taxon>
        <taxon>Pentapetalae</taxon>
        <taxon>rosids</taxon>
        <taxon>fabids</taxon>
        <taxon>Fabales</taxon>
        <taxon>Fabaceae</taxon>
        <taxon>Papilionoideae</taxon>
        <taxon>50 kb inversion clade</taxon>
        <taxon>NPAAA clade</taxon>
        <taxon>indigoferoid/millettioid clade</taxon>
        <taxon>Phaseoleae</taxon>
        <taxon>Glycine</taxon>
        <taxon>Glycine subgen. Soja</taxon>
    </lineage>
</organism>
<dbReference type="CDD" id="cd01763">
    <property type="entry name" value="Ubl_SUMO_like"/>
    <property type="match status" value="1"/>
</dbReference>
<dbReference type="OrthoDB" id="442921at2759"/>
<proteinExistence type="evidence at transcript level"/>
<dbReference type="ExpressionAtlas" id="C6SYW4">
    <property type="expression patterns" value="baseline and differential"/>
</dbReference>